<dbReference type="Pfam" id="PF13579">
    <property type="entry name" value="Glyco_trans_4_4"/>
    <property type="match status" value="1"/>
</dbReference>
<dbReference type="AlphaFoldDB" id="A0AAU7P8J3"/>
<gene>
    <name evidence="3" type="ORF">VZ068_00325</name>
</gene>
<sequence length="359" mass="38673">MRILHVYKDFAPHGGGGGVARHIHGLAVILTQAGHTLRILAPLTDSSVSPQGYAVVRATAWQLWHHVGWADVVHVHGARTPIAAVAAAVARLRGKRLIYTPHCYYDDDPAMSKRVRKWCWDHLVEKPLLRSALPTVLLSAYWLDYLSRRRLSPRRALLLPNAVLAAEQCLPATASPPLRGTPALLSVGRLDAVKRLQDAIAALTEPNMDAAVLHVVGRGPDRARLEACAVALGVSARVHFYGFVSDAEVATMAALADVFVLPSAVEGMPTVLIEMLLLGCPVVASDIPGNRSILAQIGLQAALHRLGDSAALAACIDVQRQQRIGPERMAHVQADFTWEGLRAQVLALYDGQAAQEPAT</sequence>
<dbReference type="InterPro" id="IPR050194">
    <property type="entry name" value="Glycosyltransferase_grp1"/>
</dbReference>
<keyword evidence="3" id="KW-0808">Transferase</keyword>
<dbReference type="Gene3D" id="3.40.50.2000">
    <property type="entry name" value="Glycogen Phosphorylase B"/>
    <property type="match status" value="2"/>
</dbReference>
<accession>A0AAU7P8J3</accession>
<name>A0AAU7P8J3_9XANT</name>
<dbReference type="RefSeq" id="WP_349656511.1">
    <property type="nucleotide sequence ID" value="NZ_CP144460.1"/>
</dbReference>
<dbReference type="InterPro" id="IPR001296">
    <property type="entry name" value="Glyco_trans_1"/>
</dbReference>
<dbReference type="Pfam" id="PF00534">
    <property type="entry name" value="Glycos_transf_1"/>
    <property type="match status" value="1"/>
</dbReference>
<protein>
    <submittedName>
        <fullName evidence="3">Glycosyltransferase family 4 protein</fullName>
        <ecNumber evidence="3">2.4.-.-</ecNumber>
    </submittedName>
</protein>
<dbReference type="EC" id="2.4.-.-" evidence="3"/>
<dbReference type="CDD" id="cd03801">
    <property type="entry name" value="GT4_PimA-like"/>
    <property type="match status" value="1"/>
</dbReference>
<feature type="domain" description="Glycosyltransferase subfamily 4-like N-terminal" evidence="2">
    <location>
        <begin position="17"/>
        <end position="161"/>
    </location>
</feature>
<evidence type="ECO:0000259" key="1">
    <source>
        <dbReference type="Pfam" id="PF00534"/>
    </source>
</evidence>
<reference evidence="3" key="1">
    <citation type="submission" date="2024-02" db="EMBL/GenBank/DDBJ databases">
        <title>Complete genome sequence of Xanthomonas sp. 10-10.</title>
        <authorList>
            <person name="Biessy A."/>
            <person name="Ciotola M."/>
            <person name="Cadieux M."/>
            <person name="Soufiane B."/>
            <person name="Laforest M."/>
            <person name="Filion M."/>
        </authorList>
    </citation>
    <scope>NUCLEOTIDE SEQUENCE</scope>
    <source>
        <strain evidence="3">10-10</strain>
    </source>
</reference>
<dbReference type="InterPro" id="IPR028098">
    <property type="entry name" value="Glyco_trans_4-like_N"/>
</dbReference>
<dbReference type="SUPFAM" id="SSF53756">
    <property type="entry name" value="UDP-Glycosyltransferase/glycogen phosphorylase"/>
    <property type="match status" value="1"/>
</dbReference>
<dbReference type="GO" id="GO:0016757">
    <property type="term" value="F:glycosyltransferase activity"/>
    <property type="evidence" value="ECO:0007669"/>
    <property type="project" value="UniProtKB-KW"/>
</dbReference>
<evidence type="ECO:0000259" key="2">
    <source>
        <dbReference type="Pfam" id="PF13579"/>
    </source>
</evidence>
<keyword evidence="3" id="KW-0328">Glycosyltransferase</keyword>
<dbReference type="PANTHER" id="PTHR45947">
    <property type="entry name" value="SULFOQUINOVOSYL TRANSFERASE SQD2"/>
    <property type="match status" value="1"/>
</dbReference>
<evidence type="ECO:0000313" key="3">
    <source>
        <dbReference type="EMBL" id="XBS38025.1"/>
    </source>
</evidence>
<dbReference type="PANTHER" id="PTHR45947:SF3">
    <property type="entry name" value="SULFOQUINOVOSYL TRANSFERASE SQD2"/>
    <property type="match status" value="1"/>
</dbReference>
<dbReference type="EMBL" id="CP144460">
    <property type="protein sequence ID" value="XBS38025.1"/>
    <property type="molecule type" value="Genomic_DNA"/>
</dbReference>
<proteinExistence type="predicted"/>
<organism evidence="3">
    <name type="scientific">Xanthomonas sp. 10-10</name>
    <dbReference type="NCBI Taxonomy" id="3115848"/>
    <lineage>
        <taxon>Bacteria</taxon>
        <taxon>Pseudomonadati</taxon>
        <taxon>Pseudomonadota</taxon>
        <taxon>Gammaproteobacteria</taxon>
        <taxon>Lysobacterales</taxon>
        <taxon>Lysobacteraceae</taxon>
        <taxon>Xanthomonas</taxon>
    </lineage>
</organism>
<feature type="domain" description="Glycosyl transferase family 1" evidence="1">
    <location>
        <begin position="181"/>
        <end position="296"/>
    </location>
</feature>